<feature type="signal peptide" evidence="1">
    <location>
        <begin position="1"/>
        <end position="16"/>
    </location>
</feature>
<evidence type="ECO:0000313" key="3">
    <source>
        <dbReference type="EMBL" id="VTZ70371.1"/>
    </source>
</evidence>
<sequence length="329" mass="36673">MKRIQNISIFTPFVLAIIGLLSNELRPFFAPISILCGADSVGNNMNNKLNNSTIVDTNNYWRNPYNNAYNSKAHNKWWSDSWEGDSKDGIVLKESIDTILAFTSTKKRDIVLKHIDELLSGRYNDLNPKRVLIRISNILKNGNVESLCNANKSFVVIGLPHVIFNCDIFYDIKLETINILIKNIINNLSECEYNVQGNNASFITDGCVSQSDRDIIYGKIDNSATTARSGMEPSNFFYDAMMHCSVDNLGSGEKTMACVQKELATKDVQLSSTCAECFKDSVDCGKSNCWFKCLFGNPCSNKCYNCGVTYCNVDLVKCTGLDDLPPACV</sequence>
<dbReference type="AlphaFoldDB" id="A0A077TPE5"/>
<dbReference type="RefSeq" id="XP_016654638.1">
    <property type="nucleotide sequence ID" value="XM_016799333.1"/>
</dbReference>
<dbReference type="Proteomes" id="UP000071118">
    <property type="component" value="Chromosome 13"/>
</dbReference>
<dbReference type="KEGG" id="pcb:PCHAS_1341900"/>
<dbReference type="EMBL" id="LT608179">
    <property type="protein sequence ID" value="SCM05288.1"/>
    <property type="molecule type" value="Genomic_DNA"/>
</dbReference>
<organism evidence="3 4">
    <name type="scientific">Plasmodium chabaudi chabaudi</name>
    <dbReference type="NCBI Taxonomy" id="31271"/>
    <lineage>
        <taxon>Eukaryota</taxon>
        <taxon>Sar</taxon>
        <taxon>Alveolata</taxon>
        <taxon>Apicomplexa</taxon>
        <taxon>Aconoidasida</taxon>
        <taxon>Haemosporida</taxon>
        <taxon>Plasmodiidae</taxon>
        <taxon>Plasmodium</taxon>
        <taxon>Plasmodium (Vinckeia)</taxon>
    </lineage>
</organism>
<keyword evidence="4" id="KW-1185">Reference proteome</keyword>
<evidence type="ECO:0000256" key="1">
    <source>
        <dbReference type="SAM" id="SignalP"/>
    </source>
</evidence>
<evidence type="ECO:0000313" key="2">
    <source>
        <dbReference type="EMBL" id="SCM05288.1"/>
    </source>
</evidence>
<dbReference type="EMBL" id="LK022890">
    <property type="protein sequence ID" value="VTZ70371.1"/>
    <property type="molecule type" value="Genomic_DNA"/>
</dbReference>
<name>A0A077TPE5_PLACU</name>
<protein>
    <submittedName>
        <fullName evidence="3">Uncharacterized protein</fullName>
    </submittedName>
</protein>
<dbReference type="Proteomes" id="UP000507163">
    <property type="component" value="Chromosome 13"/>
</dbReference>
<reference evidence="3" key="3">
    <citation type="submission" date="2019-05" db="EMBL/GenBank/DDBJ databases">
        <authorList>
            <consortium name="Pathogen Informatics"/>
        </authorList>
    </citation>
    <scope>NUCLEOTIDE SEQUENCE</scope>
    <source>
        <strain evidence="2 5">AJ</strain>
        <strain evidence="3">AS</strain>
    </source>
</reference>
<feature type="chain" id="PRO_5014216998" evidence="1">
    <location>
        <begin position="17"/>
        <end position="329"/>
    </location>
</feature>
<evidence type="ECO:0000313" key="4">
    <source>
        <dbReference type="Proteomes" id="UP000071118"/>
    </source>
</evidence>
<gene>
    <name evidence="2" type="ORF">PCHAJ_000390100</name>
    <name evidence="3" type="ORF">PCHAS_1341900</name>
</gene>
<reference evidence="3" key="2">
    <citation type="submission" date="2014-05" db="EMBL/GenBank/DDBJ databases">
        <authorList>
            <person name="Aslett M.A."/>
            <person name="De Silva N."/>
        </authorList>
    </citation>
    <scope>NUCLEOTIDE SEQUENCE</scope>
    <source>
        <strain evidence="3">AS</strain>
    </source>
</reference>
<accession>A0A077TPE5</accession>
<keyword evidence="1" id="KW-0732">Signal</keyword>
<dbReference type="OrthoDB" id="126772at2759"/>
<proteinExistence type="predicted"/>
<dbReference type="GeneID" id="3497822"/>
<reference evidence="3 4" key="1">
    <citation type="journal article" date="2014" name="BMC Biol.">
        <title>A comprehensive evaluation of rodent malaria parasite genomes and gene expression.</title>
        <authorList>
            <person name="Otto T.D."/>
            <person name="Bohme U."/>
            <person name="Jackson A.P."/>
            <person name="Hunt M."/>
            <person name="Franke-Fayard B."/>
            <person name="Hoeijmakers W.A."/>
            <person name="Religa A.A."/>
            <person name="Robertson L."/>
            <person name="Sanders M."/>
            <person name="Ogun S.A."/>
            <person name="Cunningham D."/>
            <person name="Erhart A."/>
            <person name="Billker O."/>
            <person name="Khan S.M."/>
            <person name="Stunnenberg H.G."/>
            <person name="Langhorne J."/>
            <person name="Holder A.A."/>
            <person name="Waters A.P."/>
            <person name="Newbold C.I."/>
            <person name="Pain A."/>
            <person name="Berriman M."/>
            <person name="Janse C.J."/>
        </authorList>
    </citation>
    <scope>NUCLEOTIDE SEQUENCE [LARGE SCALE GENOMIC DNA]</scope>
    <source>
        <strain evidence="3 4">AS</strain>
    </source>
</reference>
<dbReference type="VEuPathDB" id="PlasmoDB:PCHAS_1341900"/>
<evidence type="ECO:0000313" key="5">
    <source>
        <dbReference type="Proteomes" id="UP000507163"/>
    </source>
</evidence>